<proteinExistence type="predicted"/>
<evidence type="ECO:0000256" key="1">
    <source>
        <dbReference type="SAM" id="MobiDB-lite"/>
    </source>
</evidence>
<dbReference type="PhylomeDB" id="A0A0G4GX95"/>
<feature type="region of interest" description="Disordered" evidence="1">
    <location>
        <begin position="128"/>
        <end position="154"/>
    </location>
</feature>
<gene>
    <name evidence="2" type="ORF">Cvel_23781</name>
</gene>
<name>A0A0G4GX95_9ALVE</name>
<feature type="compositionally biased region" description="Basic and acidic residues" evidence="1">
    <location>
        <begin position="145"/>
        <end position="154"/>
    </location>
</feature>
<dbReference type="EMBL" id="CDMZ01001652">
    <property type="protein sequence ID" value="CEM35685.1"/>
    <property type="molecule type" value="Genomic_DNA"/>
</dbReference>
<accession>A0A0G4GX95</accession>
<dbReference type="VEuPathDB" id="CryptoDB:Cvel_23781"/>
<evidence type="ECO:0000313" key="2">
    <source>
        <dbReference type="EMBL" id="CEM35685.1"/>
    </source>
</evidence>
<sequence length="351" mass="40427">MKHLDPIGKKGCPAANVRCSFEGCGMVGYYMKCCLKNPKRKQQQAKATESPLFEQSDLSEENKAHLFHVLHSCLGHATGQRLEATLKEKGVGVPYFVGECQKVRDTCKACREVNFRCRKLKRRGSAVRTRKHVSKPCEEPPVDGGEERERESEGLERSFNANIYHDLKDMKRKGIGGVRYVSVIVDLHTRRKSFWCCRSKDRTLAHLIAWMCSEIPMDVDVVAEQAAEEAATAETQFVRWSEMSNSQRERHVRERRKKRRELKGARIIEAFNSHLKIAYAVMKAEKVRKLLQRENDAKGHIIATEEEVAQGLFKEFDWKELARWYLCSMFDFSSETLQTKQGVKAVSLRWV</sequence>
<protein>
    <submittedName>
        <fullName evidence="2">Uncharacterized protein</fullName>
    </submittedName>
</protein>
<dbReference type="AlphaFoldDB" id="A0A0G4GX95"/>
<reference evidence="2" key="1">
    <citation type="submission" date="2014-11" db="EMBL/GenBank/DDBJ databases">
        <authorList>
            <person name="Otto D Thomas"/>
            <person name="Naeem Raeece"/>
        </authorList>
    </citation>
    <scope>NUCLEOTIDE SEQUENCE</scope>
</reference>
<organism evidence="2">
    <name type="scientific">Chromera velia CCMP2878</name>
    <dbReference type="NCBI Taxonomy" id="1169474"/>
    <lineage>
        <taxon>Eukaryota</taxon>
        <taxon>Sar</taxon>
        <taxon>Alveolata</taxon>
        <taxon>Colpodellida</taxon>
        <taxon>Chromeraceae</taxon>
        <taxon>Chromera</taxon>
    </lineage>
</organism>